<dbReference type="EMBL" id="MDJW01000009">
    <property type="protein sequence ID" value="OUE19845.1"/>
    <property type="molecule type" value="Genomic_DNA"/>
</dbReference>
<feature type="transmembrane region" description="Helical" evidence="1">
    <location>
        <begin position="28"/>
        <end position="51"/>
    </location>
</feature>
<evidence type="ECO:0000313" key="3">
    <source>
        <dbReference type="Proteomes" id="UP000194837"/>
    </source>
</evidence>
<dbReference type="Proteomes" id="UP000194837">
    <property type="component" value="Unassembled WGS sequence"/>
</dbReference>
<proteinExistence type="predicted"/>
<keyword evidence="1" id="KW-0812">Transmembrane</keyword>
<name>A0A251Y6F5_9MICO</name>
<comment type="caution">
    <text evidence="2">The sequence shown here is derived from an EMBL/GenBank/DDBJ whole genome shotgun (WGS) entry which is preliminary data.</text>
</comment>
<reference evidence="2 3" key="1">
    <citation type="submission" date="2016-08" db="EMBL/GenBank/DDBJ databases">
        <title>Genome sequence of Clavibacter michiganensis spp strain CFBP7494.</title>
        <authorList>
            <person name="Thapa S.P."/>
            <person name="Coaker G."/>
            <person name="Jacques M.-A."/>
        </authorList>
    </citation>
    <scope>NUCLEOTIDE SEQUENCE [LARGE SCALE GENOMIC DNA]</scope>
    <source>
        <strain evidence="2">CFBP7494</strain>
    </source>
</reference>
<protein>
    <submittedName>
        <fullName evidence="2">Uncharacterized protein</fullName>
    </submittedName>
</protein>
<dbReference type="AlphaFoldDB" id="A0A251Y6F5"/>
<evidence type="ECO:0000313" key="2">
    <source>
        <dbReference type="EMBL" id="OUE19845.1"/>
    </source>
</evidence>
<evidence type="ECO:0000256" key="1">
    <source>
        <dbReference type="SAM" id="Phobius"/>
    </source>
</evidence>
<gene>
    <name evidence="2" type="ORF">BFL34_01988</name>
</gene>
<dbReference type="RefSeq" id="WP_086521719.1">
    <property type="nucleotide sequence ID" value="NZ_MDJW01000009.1"/>
</dbReference>
<accession>A0A251Y6F5</accession>
<sequence length="63" mass="6254">MIAGLVLGVFALLIGALAVVCFRAGSALGVIAGILLLLVAVAAALFALLWFSIAASGGLRIPF</sequence>
<keyword evidence="1" id="KW-0472">Membrane</keyword>
<organism evidence="2 3">
    <name type="scientific">Clavibacter michiganensis</name>
    <dbReference type="NCBI Taxonomy" id="28447"/>
    <lineage>
        <taxon>Bacteria</taxon>
        <taxon>Bacillati</taxon>
        <taxon>Actinomycetota</taxon>
        <taxon>Actinomycetes</taxon>
        <taxon>Micrococcales</taxon>
        <taxon>Microbacteriaceae</taxon>
        <taxon>Clavibacter</taxon>
    </lineage>
</organism>
<keyword evidence="1" id="KW-1133">Transmembrane helix</keyword>